<accession>A0A9P6AR28</accession>
<gene>
    <name evidence="1" type="ORF">BS47DRAFT_89095</name>
</gene>
<dbReference type="AlphaFoldDB" id="A0A9P6AR28"/>
<comment type="caution">
    <text evidence="1">The sequence shown here is derived from an EMBL/GenBank/DDBJ whole genome shotgun (WGS) entry which is preliminary data.</text>
</comment>
<proteinExistence type="predicted"/>
<evidence type="ECO:0000313" key="1">
    <source>
        <dbReference type="EMBL" id="KAF9510341.1"/>
    </source>
</evidence>
<protein>
    <submittedName>
        <fullName evidence="1">Uncharacterized protein</fullName>
    </submittedName>
</protein>
<dbReference type="EMBL" id="MU129018">
    <property type="protein sequence ID" value="KAF9510341.1"/>
    <property type="molecule type" value="Genomic_DNA"/>
</dbReference>
<dbReference type="Proteomes" id="UP000886523">
    <property type="component" value="Unassembled WGS sequence"/>
</dbReference>
<reference evidence="1" key="1">
    <citation type="journal article" date="2020" name="Nat. Commun.">
        <title>Large-scale genome sequencing of mycorrhizal fungi provides insights into the early evolution of symbiotic traits.</title>
        <authorList>
            <person name="Miyauchi S."/>
            <person name="Kiss E."/>
            <person name="Kuo A."/>
            <person name="Drula E."/>
            <person name="Kohler A."/>
            <person name="Sanchez-Garcia M."/>
            <person name="Morin E."/>
            <person name="Andreopoulos B."/>
            <person name="Barry K.W."/>
            <person name="Bonito G."/>
            <person name="Buee M."/>
            <person name="Carver A."/>
            <person name="Chen C."/>
            <person name="Cichocki N."/>
            <person name="Clum A."/>
            <person name="Culley D."/>
            <person name="Crous P.W."/>
            <person name="Fauchery L."/>
            <person name="Girlanda M."/>
            <person name="Hayes R.D."/>
            <person name="Keri Z."/>
            <person name="LaButti K."/>
            <person name="Lipzen A."/>
            <person name="Lombard V."/>
            <person name="Magnuson J."/>
            <person name="Maillard F."/>
            <person name="Murat C."/>
            <person name="Nolan M."/>
            <person name="Ohm R.A."/>
            <person name="Pangilinan J."/>
            <person name="Pereira M.F."/>
            <person name="Perotto S."/>
            <person name="Peter M."/>
            <person name="Pfister S."/>
            <person name="Riley R."/>
            <person name="Sitrit Y."/>
            <person name="Stielow J.B."/>
            <person name="Szollosi G."/>
            <person name="Zifcakova L."/>
            <person name="Stursova M."/>
            <person name="Spatafora J.W."/>
            <person name="Tedersoo L."/>
            <person name="Vaario L.M."/>
            <person name="Yamada A."/>
            <person name="Yan M."/>
            <person name="Wang P."/>
            <person name="Xu J."/>
            <person name="Bruns T."/>
            <person name="Baldrian P."/>
            <person name="Vilgalys R."/>
            <person name="Dunand C."/>
            <person name="Henrissat B."/>
            <person name="Grigoriev I.V."/>
            <person name="Hibbett D."/>
            <person name="Nagy L.G."/>
            <person name="Martin F.M."/>
        </authorList>
    </citation>
    <scope>NUCLEOTIDE SEQUENCE</scope>
    <source>
        <strain evidence="1">UP504</strain>
    </source>
</reference>
<keyword evidence="2" id="KW-1185">Reference proteome</keyword>
<name>A0A9P6AR28_9AGAM</name>
<organism evidence="1 2">
    <name type="scientific">Hydnum rufescens UP504</name>
    <dbReference type="NCBI Taxonomy" id="1448309"/>
    <lineage>
        <taxon>Eukaryota</taxon>
        <taxon>Fungi</taxon>
        <taxon>Dikarya</taxon>
        <taxon>Basidiomycota</taxon>
        <taxon>Agaricomycotina</taxon>
        <taxon>Agaricomycetes</taxon>
        <taxon>Cantharellales</taxon>
        <taxon>Hydnaceae</taxon>
        <taxon>Hydnum</taxon>
    </lineage>
</organism>
<evidence type="ECO:0000313" key="2">
    <source>
        <dbReference type="Proteomes" id="UP000886523"/>
    </source>
</evidence>
<sequence length="60" mass="6437">MVSLALVPGMQSSIMLCRRSYPPPDQDYLGMYYEGVSISGVGSAGKKATISRKEAQLNLA</sequence>